<comment type="function">
    <text evidence="2">Extracellular metalloprotease that contributes to pathogenicity.</text>
</comment>
<keyword evidence="9" id="KW-0862">Zinc</keyword>
<evidence type="ECO:0000256" key="8">
    <source>
        <dbReference type="ARBA" id="ARBA00022801"/>
    </source>
</evidence>
<dbReference type="InterPro" id="IPR057246">
    <property type="entry name" value="CARBOXYPEPT_ZN_1"/>
</dbReference>
<feature type="signal peptide" evidence="15">
    <location>
        <begin position="1"/>
        <end position="20"/>
    </location>
</feature>
<organism evidence="17 18">
    <name type="scientific">Phlyctema vagabunda</name>
    <dbReference type="NCBI Taxonomy" id="108571"/>
    <lineage>
        <taxon>Eukaryota</taxon>
        <taxon>Fungi</taxon>
        <taxon>Dikarya</taxon>
        <taxon>Ascomycota</taxon>
        <taxon>Pezizomycotina</taxon>
        <taxon>Leotiomycetes</taxon>
        <taxon>Helotiales</taxon>
        <taxon>Dermateaceae</taxon>
        <taxon>Phlyctema</taxon>
    </lineage>
</organism>
<name>A0ABR4PRZ4_9HELO</name>
<dbReference type="Gene3D" id="3.40.630.10">
    <property type="entry name" value="Zn peptidases"/>
    <property type="match status" value="1"/>
</dbReference>
<reference evidence="17 18" key="1">
    <citation type="submission" date="2024-06" db="EMBL/GenBank/DDBJ databases">
        <title>Complete genome of Phlyctema vagabunda strain 19-DSS-EL-015.</title>
        <authorList>
            <person name="Fiorenzani C."/>
        </authorList>
    </citation>
    <scope>NUCLEOTIDE SEQUENCE [LARGE SCALE GENOMIC DNA]</scope>
    <source>
        <strain evidence="17 18">19-DSS-EL-015</strain>
    </source>
</reference>
<keyword evidence="10" id="KW-0843">Virulence</keyword>
<evidence type="ECO:0000256" key="6">
    <source>
        <dbReference type="ARBA" id="ARBA00022723"/>
    </source>
</evidence>
<comment type="similarity">
    <text evidence="3 14">Belongs to the peptidase M14 family.</text>
</comment>
<dbReference type="PROSITE" id="PS52035">
    <property type="entry name" value="PEPTIDASE_M14"/>
    <property type="match status" value="1"/>
</dbReference>
<keyword evidence="12" id="KW-0865">Zymogen</keyword>
<dbReference type="PROSITE" id="PS00132">
    <property type="entry name" value="CARBOXYPEPT_ZN_1"/>
    <property type="match status" value="1"/>
</dbReference>
<feature type="active site" description="Proton donor/acceptor" evidence="14">
    <location>
        <position position="387"/>
    </location>
</feature>
<keyword evidence="7 15" id="KW-0732">Signal</keyword>
<keyword evidence="8" id="KW-0378">Hydrolase</keyword>
<accession>A0ABR4PRZ4</accession>
<dbReference type="InterPro" id="IPR036990">
    <property type="entry name" value="M14A-like_propep"/>
</dbReference>
<keyword evidence="13" id="KW-1015">Disulfide bond</keyword>
<dbReference type="SUPFAM" id="SSF54897">
    <property type="entry name" value="Protease propeptides/inhibitors"/>
    <property type="match status" value="1"/>
</dbReference>
<dbReference type="PRINTS" id="PR00765">
    <property type="entry name" value="CRBOXYPTASEA"/>
</dbReference>
<evidence type="ECO:0000256" key="4">
    <source>
        <dbReference type="ARBA" id="ARBA00022645"/>
    </source>
</evidence>
<evidence type="ECO:0000313" key="18">
    <source>
        <dbReference type="Proteomes" id="UP001629113"/>
    </source>
</evidence>
<keyword evidence="6" id="KW-0479">Metal-binding</keyword>
<evidence type="ECO:0000259" key="16">
    <source>
        <dbReference type="PROSITE" id="PS52035"/>
    </source>
</evidence>
<dbReference type="InterPro" id="IPR003146">
    <property type="entry name" value="M14A_act_pep"/>
</dbReference>
<evidence type="ECO:0000256" key="3">
    <source>
        <dbReference type="ARBA" id="ARBA00005988"/>
    </source>
</evidence>
<evidence type="ECO:0000256" key="2">
    <source>
        <dbReference type="ARBA" id="ARBA00003091"/>
    </source>
</evidence>
<keyword evidence="4 17" id="KW-0121">Carboxypeptidase</keyword>
<dbReference type="InterPro" id="IPR000834">
    <property type="entry name" value="Peptidase_M14"/>
</dbReference>
<evidence type="ECO:0000313" key="17">
    <source>
        <dbReference type="EMBL" id="KAL3426056.1"/>
    </source>
</evidence>
<sequence length="422" mass="45312">MKSSFAQILLVLTGATAAVAKVSYDGAKAMRIPVGEDVTGVLDVIKKLDLSVWKGLANGVPVANSAVDLVVPAAQVAKFEELTSSMATEVMHEDLGAAIAEEGRMAAYAVGSANATWFNSYHLYADHLQFLRDLQASYPTNSEIVVAGNSNGGRPITGIHFWGSGGKGSKPAVVLHGTVHAREWITTMTTEYLAYNLLTNYASSTEIKGFVDKYDYYVFPVVNPDGFVYTQTTNRLWRKNRQTLSSSSCVGRDVNRNWPYQWSVAGGASTDPCAETFKGAAAGDATETGVLKKYLDTLAAGKGVQLYIDIHSYSQLFMTPYGYSCSAVAANNSVLQSLARGVAAAIKAVYGTTYQYGPICSTIYQATGSSVDYAADVAKVKHTFTIELRDTGTNGFVLPASQIVPTNVETYAGFRYLLVNMV</sequence>
<keyword evidence="18" id="KW-1185">Reference proteome</keyword>
<gene>
    <name evidence="17" type="ORF">PVAG01_02847</name>
</gene>
<dbReference type="Pfam" id="PF00246">
    <property type="entry name" value="Peptidase_M14"/>
    <property type="match status" value="1"/>
</dbReference>
<dbReference type="SMART" id="SM00631">
    <property type="entry name" value="Zn_pept"/>
    <property type="match status" value="1"/>
</dbReference>
<feature type="domain" description="Peptidase M14" evidence="16">
    <location>
        <begin position="120"/>
        <end position="421"/>
    </location>
</feature>
<keyword evidence="5" id="KW-0645">Protease</keyword>
<dbReference type="PANTHER" id="PTHR11705">
    <property type="entry name" value="PROTEASE FAMILY M14 CARBOXYPEPTIDASE A,B"/>
    <property type="match status" value="1"/>
</dbReference>
<dbReference type="Pfam" id="PF02244">
    <property type="entry name" value="Propep_M14"/>
    <property type="match status" value="1"/>
</dbReference>
<evidence type="ECO:0000256" key="10">
    <source>
        <dbReference type="ARBA" id="ARBA00023026"/>
    </source>
</evidence>
<dbReference type="Gene3D" id="3.30.70.340">
    <property type="entry name" value="Metallocarboxypeptidase-like"/>
    <property type="match status" value="1"/>
</dbReference>
<dbReference type="EMBL" id="JBFCZG010000002">
    <property type="protein sequence ID" value="KAL3426056.1"/>
    <property type="molecule type" value="Genomic_DNA"/>
</dbReference>
<evidence type="ECO:0000256" key="14">
    <source>
        <dbReference type="PROSITE-ProRule" id="PRU01379"/>
    </source>
</evidence>
<evidence type="ECO:0000256" key="12">
    <source>
        <dbReference type="ARBA" id="ARBA00023145"/>
    </source>
</evidence>
<dbReference type="CDD" id="cd03860">
    <property type="entry name" value="M14_CP_A-B_like"/>
    <property type="match status" value="1"/>
</dbReference>
<evidence type="ECO:0000256" key="15">
    <source>
        <dbReference type="SAM" id="SignalP"/>
    </source>
</evidence>
<keyword evidence="11" id="KW-0482">Metalloprotease</keyword>
<dbReference type="GO" id="GO:0004180">
    <property type="term" value="F:carboxypeptidase activity"/>
    <property type="evidence" value="ECO:0007669"/>
    <property type="project" value="UniProtKB-KW"/>
</dbReference>
<dbReference type="Proteomes" id="UP001629113">
    <property type="component" value="Unassembled WGS sequence"/>
</dbReference>
<evidence type="ECO:0000256" key="11">
    <source>
        <dbReference type="ARBA" id="ARBA00023049"/>
    </source>
</evidence>
<evidence type="ECO:0000256" key="5">
    <source>
        <dbReference type="ARBA" id="ARBA00022670"/>
    </source>
</evidence>
<comment type="cofactor">
    <cofactor evidence="1">
        <name>Zn(2+)</name>
        <dbReference type="ChEBI" id="CHEBI:29105"/>
    </cofactor>
</comment>
<evidence type="ECO:0000256" key="1">
    <source>
        <dbReference type="ARBA" id="ARBA00001947"/>
    </source>
</evidence>
<evidence type="ECO:0000256" key="9">
    <source>
        <dbReference type="ARBA" id="ARBA00022833"/>
    </source>
</evidence>
<dbReference type="SUPFAM" id="SSF53187">
    <property type="entry name" value="Zn-dependent exopeptidases"/>
    <property type="match status" value="1"/>
</dbReference>
<dbReference type="PANTHER" id="PTHR11705:SF143">
    <property type="entry name" value="SLL0236 PROTEIN"/>
    <property type="match status" value="1"/>
</dbReference>
<feature type="chain" id="PRO_5047523101" evidence="15">
    <location>
        <begin position="21"/>
        <end position="422"/>
    </location>
</feature>
<protein>
    <submittedName>
        <fullName evidence="17">Zinc carboxypeptidase</fullName>
    </submittedName>
</protein>
<comment type="caution">
    <text evidence="17">The sequence shown here is derived from an EMBL/GenBank/DDBJ whole genome shotgun (WGS) entry which is preliminary data.</text>
</comment>
<evidence type="ECO:0000256" key="13">
    <source>
        <dbReference type="ARBA" id="ARBA00023157"/>
    </source>
</evidence>
<evidence type="ECO:0000256" key="7">
    <source>
        <dbReference type="ARBA" id="ARBA00022729"/>
    </source>
</evidence>
<proteinExistence type="inferred from homology"/>